<dbReference type="InterPro" id="IPR056079">
    <property type="entry name" value="DUF7662"/>
</dbReference>
<feature type="domain" description="DUF7662" evidence="1">
    <location>
        <begin position="4"/>
        <end position="80"/>
    </location>
</feature>
<dbReference type="Proteomes" id="UP000217311">
    <property type="component" value="Chromosome"/>
</dbReference>
<proteinExistence type="predicted"/>
<dbReference type="AlphaFoldDB" id="A0A290MVZ1"/>
<accession>A0A290MVZ1</accession>
<reference evidence="3" key="1">
    <citation type="submission" date="2017-09" db="EMBL/GenBank/DDBJ databases">
        <title>Genome evolution observed in wild isolates of Caulobacter crescentus.</title>
        <authorList>
            <person name="Ely B."/>
            <person name="Wilson K."/>
            <person name="Scott D."/>
        </authorList>
    </citation>
    <scope>NUCLEOTIDE SEQUENCE [LARGE SCALE GENOMIC DNA]</scope>
    <source>
        <strain evidence="3">CB13b1a</strain>
    </source>
</reference>
<sequence length="82" mass="9621">MAKYDPLNGHLRRQRLAELEMTFDEIERVLGVTLPKSAARPQWWANVVDPDTTHVQRKAWREAGYDAFLIVGKSRVRFKQVR</sequence>
<evidence type="ECO:0000313" key="2">
    <source>
        <dbReference type="EMBL" id="ATC32530.1"/>
    </source>
</evidence>
<evidence type="ECO:0000313" key="3">
    <source>
        <dbReference type="Proteomes" id="UP000217311"/>
    </source>
</evidence>
<protein>
    <recommendedName>
        <fullName evidence="1">DUF7662 domain-containing protein</fullName>
    </recommendedName>
</protein>
<gene>
    <name evidence="2" type="ORF">CA606_09320</name>
</gene>
<evidence type="ECO:0000259" key="1">
    <source>
        <dbReference type="Pfam" id="PF24698"/>
    </source>
</evidence>
<name>A0A290MVZ1_CAUVI</name>
<dbReference type="Pfam" id="PF24698">
    <property type="entry name" value="DUF7662"/>
    <property type="match status" value="1"/>
</dbReference>
<dbReference type="EMBL" id="CP023315">
    <property type="protein sequence ID" value="ATC32530.1"/>
    <property type="molecule type" value="Genomic_DNA"/>
</dbReference>
<organism evidence="2 3">
    <name type="scientific">Caulobacter vibrioides</name>
    <name type="common">Caulobacter crescentus</name>
    <dbReference type="NCBI Taxonomy" id="155892"/>
    <lineage>
        <taxon>Bacteria</taxon>
        <taxon>Pseudomonadati</taxon>
        <taxon>Pseudomonadota</taxon>
        <taxon>Alphaproteobacteria</taxon>
        <taxon>Caulobacterales</taxon>
        <taxon>Caulobacteraceae</taxon>
        <taxon>Caulobacter</taxon>
    </lineage>
</organism>
<dbReference type="RefSeq" id="WP_096051947.1">
    <property type="nucleotide sequence ID" value="NZ_CP023315.3"/>
</dbReference>